<evidence type="ECO:0000313" key="2">
    <source>
        <dbReference type="EMBL" id="MDV2420201.1"/>
    </source>
</evidence>
<dbReference type="Proteomes" id="UP001185706">
    <property type="component" value="Unassembled WGS sequence"/>
</dbReference>
<sequence length="197" mass="22523">MTNEFELRDTARELKHHYQQLQAHKHTTPNPPEVKTRNSVKGLGPKPPGNWLWINRYITMEQNLRELCLNAFGIDGINIRIHDGDLSAPRLCHLIAYYAQPLSELDWAQDLQQELADQARTINRWINPPELSAIAKQPEQRHGATYIARQLTARGIPTTPDTIRGWARAGHITRTTMPNNRAGYLLTEAIAWAKHNT</sequence>
<evidence type="ECO:0000256" key="1">
    <source>
        <dbReference type="SAM" id="MobiDB-lite"/>
    </source>
</evidence>
<name>A0AAE4SYA9_9CORY</name>
<organism evidence="2 3">
    <name type="scientific">Corynebacterium tuberculostearicum</name>
    <dbReference type="NCBI Taxonomy" id="38304"/>
    <lineage>
        <taxon>Bacteria</taxon>
        <taxon>Bacillati</taxon>
        <taxon>Actinomycetota</taxon>
        <taxon>Actinomycetes</taxon>
        <taxon>Mycobacteriales</taxon>
        <taxon>Corynebacteriaceae</taxon>
        <taxon>Corynebacterium</taxon>
    </lineage>
</organism>
<feature type="region of interest" description="Disordered" evidence="1">
    <location>
        <begin position="20"/>
        <end position="43"/>
    </location>
</feature>
<dbReference type="RefSeq" id="WP_316993792.1">
    <property type="nucleotide sequence ID" value="NZ_JAVBIB010000019.1"/>
</dbReference>
<evidence type="ECO:0000313" key="3">
    <source>
        <dbReference type="Proteomes" id="UP001185706"/>
    </source>
</evidence>
<dbReference type="AlphaFoldDB" id="A0AAE4SYA9"/>
<comment type="caution">
    <text evidence="2">The sequence shown here is derived from an EMBL/GenBank/DDBJ whole genome shotgun (WGS) entry which is preliminary data.</text>
</comment>
<dbReference type="EMBL" id="JAVBIB010000019">
    <property type="protein sequence ID" value="MDV2420201.1"/>
    <property type="molecule type" value="Genomic_DNA"/>
</dbReference>
<accession>A0AAE4SYA9</accession>
<evidence type="ECO:0008006" key="4">
    <source>
        <dbReference type="Google" id="ProtNLM"/>
    </source>
</evidence>
<protein>
    <recommendedName>
        <fullName evidence="4">DNA-binding protein</fullName>
    </recommendedName>
</protein>
<gene>
    <name evidence="2" type="ORF">RAE03_10545</name>
</gene>
<proteinExistence type="predicted"/>
<reference evidence="2" key="1">
    <citation type="submission" date="2023-08" db="EMBL/GenBank/DDBJ databases">
        <title>Genomic characterization of the C. tuberculostearicum species complex, a ubiquitous member of the human skin microbiome.</title>
        <authorList>
            <person name="Ahmed N."/>
            <person name="Deming C."/>
            <person name="Conlan S."/>
            <person name="Segre J."/>
        </authorList>
    </citation>
    <scope>NUCLEOTIDE SEQUENCE</scope>
    <source>
        <strain evidence="2">CTNIH22</strain>
    </source>
</reference>